<evidence type="ECO:0000256" key="1">
    <source>
        <dbReference type="ARBA" id="ARBA00007992"/>
    </source>
</evidence>
<feature type="transmembrane region" description="Helical" evidence="6">
    <location>
        <begin position="7"/>
        <end position="25"/>
    </location>
</feature>
<evidence type="ECO:0000313" key="9">
    <source>
        <dbReference type="Proteomes" id="UP000467700"/>
    </source>
</evidence>
<evidence type="ECO:0000256" key="3">
    <source>
        <dbReference type="ARBA" id="ARBA00022827"/>
    </source>
</evidence>
<evidence type="ECO:0000256" key="6">
    <source>
        <dbReference type="SAM" id="Phobius"/>
    </source>
</evidence>
<dbReference type="PANTHER" id="PTHR13789">
    <property type="entry name" value="MONOOXYGENASE"/>
    <property type="match status" value="1"/>
</dbReference>
<dbReference type="InterPro" id="IPR036188">
    <property type="entry name" value="FAD/NAD-bd_sf"/>
</dbReference>
<protein>
    <recommendedName>
        <fullName evidence="7">FAD-binding domain-containing protein</fullName>
    </recommendedName>
</protein>
<keyword evidence="2" id="KW-0285">Flavoprotein</keyword>
<dbReference type="EMBL" id="CACVBS010000087">
    <property type="protein sequence ID" value="CAA7270199.1"/>
    <property type="molecule type" value="Genomic_DNA"/>
</dbReference>
<keyword evidence="4" id="KW-0560">Oxidoreductase</keyword>
<dbReference type="OrthoDB" id="417877at2759"/>
<dbReference type="PRINTS" id="PR00420">
    <property type="entry name" value="RNGMNOXGNASE"/>
</dbReference>
<dbReference type="GO" id="GO:0004497">
    <property type="term" value="F:monooxygenase activity"/>
    <property type="evidence" value="ECO:0007669"/>
    <property type="project" value="UniProtKB-KW"/>
</dbReference>
<keyword evidence="6" id="KW-0472">Membrane</keyword>
<dbReference type="SUPFAM" id="SSF51905">
    <property type="entry name" value="FAD/NAD(P)-binding domain"/>
    <property type="match status" value="1"/>
</dbReference>
<feature type="domain" description="FAD-binding" evidence="7">
    <location>
        <begin position="8"/>
        <end position="180"/>
    </location>
</feature>
<dbReference type="AlphaFoldDB" id="A0A8S0VUG7"/>
<sequence length="241" mass="26576">MSTTQKLRIAIAGGGIGGLVFAVVLSKLNLDEHIEIDVYESAAELTQLGAGIALWPRGWEILKTLGLEKDLVNKLPPGTWPHKEGEIAFAFRKSDMKEGVPILDMKPEGGNFLYHRADVQQVLLKRISSTTRFHLSSRLVSYKRLNSHVELAFKDGKTATCDLLVGADGINSAVRKTLLTEGLPEGLKEDEKRKIYEAPWTGETVYRCLIDSEVIRKIAPDHPGLKGRVMVSGITKLMLCA</sequence>
<dbReference type="PANTHER" id="PTHR13789:SF309">
    <property type="entry name" value="PUTATIVE (AFU_ORTHOLOGUE AFUA_6G14510)-RELATED"/>
    <property type="match status" value="1"/>
</dbReference>
<comment type="similarity">
    <text evidence="1">Belongs to the paxM FAD-dependent monooxygenase family.</text>
</comment>
<accession>A0A8S0VUG7</accession>
<gene>
    <name evidence="8" type="ORF">AAE3_LOCUS12451</name>
</gene>
<evidence type="ECO:0000259" key="7">
    <source>
        <dbReference type="Pfam" id="PF01494"/>
    </source>
</evidence>
<name>A0A8S0VUG7_CYCAE</name>
<dbReference type="GO" id="GO:0071949">
    <property type="term" value="F:FAD binding"/>
    <property type="evidence" value="ECO:0007669"/>
    <property type="project" value="InterPro"/>
</dbReference>
<proteinExistence type="inferred from homology"/>
<evidence type="ECO:0000256" key="4">
    <source>
        <dbReference type="ARBA" id="ARBA00023002"/>
    </source>
</evidence>
<dbReference type="Proteomes" id="UP000467700">
    <property type="component" value="Unassembled WGS sequence"/>
</dbReference>
<dbReference type="InterPro" id="IPR050493">
    <property type="entry name" value="FAD-dep_Monooxygenase_BioMet"/>
</dbReference>
<keyword evidence="9" id="KW-1185">Reference proteome</keyword>
<reference evidence="8 9" key="1">
    <citation type="submission" date="2020-01" db="EMBL/GenBank/DDBJ databases">
        <authorList>
            <person name="Gupta K D."/>
        </authorList>
    </citation>
    <scope>NUCLEOTIDE SEQUENCE [LARGE SCALE GENOMIC DNA]</scope>
</reference>
<keyword evidence="6" id="KW-1133">Transmembrane helix</keyword>
<keyword evidence="5" id="KW-0503">Monooxygenase</keyword>
<evidence type="ECO:0000313" key="8">
    <source>
        <dbReference type="EMBL" id="CAA7270199.1"/>
    </source>
</evidence>
<comment type="caution">
    <text evidence="8">The sequence shown here is derived from an EMBL/GenBank/DDBJ whole genome shotgun (WGS) entry which is preliminary data.</text>
</comment>
<evidence type="ECO:0000256" key="2">
    <source>
        <dbReference type="ARBA" id="ARBA00022630"/>
    </source>
</evidence>
<dbReference type="Pfam" id="PF01494">
    <property type="entry name" value="FAD_binding_3"/>
    <property type="match status" value="1"/>
</dbReference>
<dbReference type="InterPro" id="IPR002938">
    <property type="entry name" value="FAD-bd"/>
</dbReference>
<keyword evidence="6" id="KW-0812">Transmembrane</keyword>
<evidence type="ECO:0000256" key="5">
    <source>
        <dbReference type="ARBA" id="ARBA00023033"/>
    </source>
</evidence>
<keyword evidence="3" id="KW-0274">FAD</keyword>
<organism evidence="8 9">
    <name type="scientific">Cyclocybe aegerita</name>
    <name type="common">Black poplar mushroom</name>
    <name type="synonym">Agrocybe aegerita</name>
    <dbReference type="NCBI Taxonomy" id="1973307"/>
    <lineage>
        <taxon>Eukaryota</taxon>
        <taxon>Fungi</taxon>
        <taxon>Dikarya</taxon>
        <taxon>Basidiomycota</taxon>
        <taxon>Agaricomycotina</taxon>
        <taxon>Agaricomycetes</taxon>
        <taxon>Agaricomycetidae</taxon>
        <taxon>Agaricales</taxon>
        <taxon>Agaricineae</taxon>
        <taxon>Bolbitiaceae</taxon>
        <taxon>Cyclocybe</taxon>
    </lineage>
</organism>
<dbReference type="Gene3D" id="3.50.50.60">
    <property type="entry name" value="FAD/NAD(P)-binding domain"/>
    <property type="match status" value="1"/>
</dbReference>